<accession>A0A1W1ZIM6</accession>
<evidence type="ECO:0000313" key="1">
    <source>
        <dbReference type="EMBL" id="SMC48359.1"/>
    </source>
</evidence>
<dbReference type="AlphaFoldDB" id="A0A1W1ZIM6"/>
<gene>
    <name evidence="1" type="ORF">SAMN02745168_1152</name>
</gene>
<organism evidence="1 2">
    <name type="scientific">Papillibacter cinnamivorans DSM 12816</name>
    <dbReference type="NCBI Taxonomy" id="1122930"/>
    <lineage>
        <taxon>Bacteria</taxon>
        <taxon>Bacillati</taxon>
        <taxon>Bacillota</taxon>
        <taxon>Clostridia</taxon>
        <taxon>Eubacteriales</taxon>
        <taxon>Oscillospiraceae</taxon>
        <taxon>Papillibacter</taxon>
    </lineage>
</organism>
<dbReference type="EMBL" id="FWXW01000002">
    <property type="protein sequence ID" value="SMC48359.1"/>
    <property type="molecule type" value="Genomic_DNA"/>
</dbReference>
<dbReference type="Proteomes" id="UP000192790">
    <property type="component" value="Unassembled WGS sequence"/>
</dbReference>
<evidence type="ECO:0000313" key="2">
    <source>
        <dbReference type="Proteomes" id="UP000192790"/>
    </source>
</evidence>
<dbReference type="RefSeq" id="WP_084233780.1">
    <property type="nucleotide sequence ID" value="NZ_FWXW01000002.1"/>
</dbReference>
<proteinExistence type="predicted"/>
<reference evidence="1 2" key="1">
    <citation type="submission" date="2017-04" db="EMBL/GenBank/DDBJ databases">
        <authorList>
            <person name="Afonso C.L."/>
            <person name="Miller P.J."/>
            <person name="Scott M.A."/>
            <person name="Spackman E."/>
            <person name="Goraichik I."/>
            <person name="Dimitrov K.M."/>
            <person name="Suarez D.L."/>
            <person name="Swayne D.E."/>
        </authorList>
    </citation>
    <scope>NUCLEOTIDE SEQUENCE [LARGE SCALE GENOMIC DNA]</scope>
    <source>
        <strain evidence="1 2">DSM 12816</strain>
    </source>
</reference>
<dbReference type="STRING" id="1122930.SAMN02745168_1152"/>
<dbReference type="OrthoDB" id="1683857at2"/>
<protein>
    <submittedName>
        <fullName evidence="1">Uncharacterized protein</fullName>
    </submittedName>
</protein>
<sequence length="85" mass="9730">MDPDGNPYKVYVNVCAEFNADGSLVPLSFVWEDGTRYTIDRVTDVRLAASLKAGGIGMRYTCRVRGRLTYLFLDDNRWFMERKGV</sequence>
<name>A0A1W1ZIM6_9FIRM</name>
<keyword evidence="2" id="KW-1185">Reference proteome</keyword>